<dbReference type="OrthoDB" id="5379939at2"/>
<dbReference type="Proteomes" id="UP000289734">
    <property type="component" value="Unassembled WGS sequence"/>
</dbReference>
<evidence type="ECO:0000313" key="4">
    <source>
        <dbReference type="Proteomes" id="UP000289734"/>
    </source>
</evidence>
<evidence type="ECO:0000259" key="2">
    <source>
        <dbReference type="SMART" id="SM00245"/>
    </source>
</evidence>
<dbReference type="Gene3D" id="3.90.226.10">
    <property type="entry name" value="2-enoyl-CoA Hydratase, Chain A, domain 1"/>
    <property type="match status" value="1"/>
</dbReference>
<proteinExistence type="predicted"/>
<protein>
    <submittedName>
        <fullName evidence="3">Peptidase S41</fullName>
    </submittedName>
</protein>
<dbReference type="GO" id="GO:0006508">
    <property type="term" value="P:proteolysis"/>
    <property type="evidence" value="ECO:0007669"/>
    <property type="project" value="InterPro"/>
</dbReference>
<dbReference type="CDD" id="cd07562">
    <property type="entry name" value="Peptidase_S41_TRI"/>
    <property type="match status" value="1"/>
</dbReference>
<dbReference type="AlphaFoldDB" id="A0A4Q1KH91"/>
<dbReference type="Pfam" id="PF03572">
    <property type="entry name" value="Peptidase_S41"/>
    <property type="match status" value="1"/>
</dbReference>
<dbReference type="Gene3D" id="3.30.750.44">
    <property type="match status" value="1"/>
</dbReference>
<gene>
    <name evidence="3" type="ORF">EQG68_14005</name>
</gene>
<feature type="signal peptide" evidence="1">
    <location>
        <begin position="1"/>
        <end position="23"/>
    </location>
</feature>
<dbReference type="Gene3D" id="2.30.42.10">
    <property type="match status" value="1"/>
</dbReference>
<dbReference type="PANTHER" id="PTHR32060">
    <property type="entry name" value="TAIL-SPECIFIC PROTEASE"/>
    <property type="match status" value="1"/>
</dbReference>
<dbReference type="Gene3D" id="2.60.120.260">
    <property type="entry name" value="Galactose-binding domain-like"/>
    <property type="match status" value="1"/>
</dbReference>
<organism evidence="3 4">
    <name type="scientific">Flavobacterium piscinae</name>
    <dbReference type="NCBI Taxonomy" id="2506424"/>
    <lineage>
        <taxon>Bacteria</taxon>
        <taxon>Pseudomonadati</taxon>
        <taxon>Bacteroidota</taxon>
        <taxon>Flavobacteriia</taxon>
        <taxon>Flavobacteriales</taxon>
        <taxon>Flavobacteriaceae</taxon>
        <taxon>Flavobacterium</taxon>
    </lineage>
</organism>
<name>A0A4Q1KH91_9FLAO</name>
<evidence type="ECO:0000256" key="1">
    <source>
        <dbReference type="SAM" id="SignalP"/>
    </source>
</evidence>
<keyword evidence="4" id="KW-1185">Reference proteome</keyword>
<reference evidence="4" key="1">
    <citation type="submission" date="2019-01" db="EMBL/GenBank/DDBJ databases">
        <title>Cytophagaceae bacterium strain CAR-16.</title>
        <authorList>
            <person name="Chen W.-M."/>
        </authorList>
    </citation>
    <scope>NUCLEOTIDE SEQUENCE [LARGE SCALE GENOMIC DNA]</scope>
    <source>
        <strain evidence="4">ICH-30</strain>
    </source>
</reference>
<dbReference type="GO" id="GO:0008236">
    <property type="term" value="F:serine-type peptidase activity"/>
    <property type="evidence" value="ECO:0007669"/>
    <property type="project" value="InterPro"/>
</dbReference>
<keyword evidence="1" id="KW-0732">Signal</keyword>
<dbReference type="PANTHER" id="PTHR32060:SF22">
    <property type="entry name" value="CARBOXYL-TERMINAL-PROCESSING PEPTIDASE 3, CHLOROPLASTIC"/>
    <property type="match status" value="1"/>
</dbReference>
<dbReference type="EMBL" id="SBKQ01000017">
    <property type="protein sequence ID" value="RXR28705.1"/>
    <property type="molecule type" value="Genomic_DNA"/>
</dbReference>
<dbReference type="InterPro" id="IPR005151">
    <property type="entry name" value="Tail-specific_protease"/>
</dbReference>
<dbReference type="SUPFAM" id="SSF50156">
    <property type="entry name" value="PDZ domain-like"/>
    <property type="match status" value="1"/>
</dbReference>
<sequence>MLFMKKSYLFSILFLSFSTAIFAQKQPTKSVLNFDFETIENGNPKGWENFGNETYQKALDSLDVKSGKYSVSLSYTDGNLGFKAWAFTLPDNYKGKSITLSGFIKTENVSEGHAGLWMQIDPSLGFDNMNKKGIVGTTEWTKYEIKLPLYPDKTDKIYVGGLLVGKGKMWLDDLKVTIDGKEIQKIKPYFKEVFPAQLDKEFDESSKITTFDYTSTHISNLKMLGLIWGFLKYHHPKVASGDLNWDYELFRIMPKIISAKSINERDEIFSTWISSLGDFKTTTFKQSKDEIKIQPDLAWITTSNFSSKLTTLLNKVKIAKRTNNHYYLAFHSGVNNPDFKNENAYAKMVYPDTGFRLLTLFRYWNMIQYFFPYKNLIEEDWKMVLEEFIPKFIQAKDETEYTLTILEIVARIHDTHANVWEGNEVLNNFYGSKFAAAEIKFIEEKAVVTQFYDDELGKESGLKVGDVIASVNQKTIEEFVKEQIDRTPASNYPTKLRDIANLVLRTNDDELSIEYIRDGVKSQRKIATYSSDKIDIYNFYQSHNPSFKFVEKDIAYINLGTVKKDFLPELWEQFKNSKGLILDLRNYPSDHNAMYILGSYLVYKKSKFVKFTKGSLKHPGMFSFYTTYSVPNKKDKNYQGKVVILVNEITQSRAEFHAMAYQQSPNAIIMGSTTAGSDGNVSIISLPGGISTMISGIGVYYPDGRETQRIGIVPDIVVKPTIEGVKNGYDEVLERAIEYLNKN</sequence>
<feature type="domain" description="Tail specific protease" evidence="2">
    <location>
        <begin position="508"/>
        <end position="719"/>
    </location>
</feature>
<accession>A0A4Q1KH91</accession>
<comment type="caution">
    <text evidence="3">The sequence shown here is derived from an EMBL/GenBank/DDBJ whole genome shotgun (WGS) entry which is preliminary data.</text>
</comment>
<dbReference type="InterPro" id="IPR029045">
    <property type="entry name" value="ClpP/crotonase-like_dom_sf"/>
</dbReference>
<feature type="chain" id="PRO_5020337408" evidence="1">
    <location>
        <begin position="24"/>
        <end position="743"/>
    </location>
</feature>
<dbReference type="GO" id="GO:0004175">
    <property type="term" value="F:endopeptidase activity"/>
    <property type="evidence" value="ECO:0007669"/>
    <property type="project" value="TreeGrafter"/>
</dbReference>
<dbReference type="InterPro" id="IPR036034">
    <property type="entry name" value="PDZ_sf"/>
</dbReference>
<dbReference type="SUPFAM" id="SSF52096">
    <property type="entry name" value="ClpP/crotonase"/>
    <property type="match status" value="1"/>
</dbReference>
<dbReference type="SMART" id="SM00245">
    <property type="entry name" value="TSPc"/>
    <property type="match status" value="1"/>
</dbReference>
<evidence type="ECO:0000313" key="3">
    <source>
        <dbReference type="EMBL" id="RXR28705.1"/>
    </source>
</evidence>